<proteinExistence type="predicted"/>
<dbReference type="EMBL" id="JAGMUV010000008">
    <property type="protein sequence ID" value="KAH7146154.1"/>
    <property type="molecule type" value="Genomic_DNA"/>
</dbReference>
<dbReference type="AlphaFoldDB" id="A0A9P9EVN1"/>
<dbReference type="PANTHER" id="PTHR10039:SF5">
    <property type="entry name" value="NACHT DOMAIN-CONTAINING PROTEIN"/>
    <property type="match status" value="1"/>
</dbReference>
<feature type="domain" description="DUF7791" evidence="4">
    <location>
        <begin position="716"/>
        <end position="805"/>
    </location>
</feature>
<accession>A0A9P9EVN1</accession>
<name>A0A9P9EVN1_9HYPO</name>
<reference evidence="5" key="1">
    <citation type="journal article" date="2021" name="Nat. Commun.">
        <title>Genetic determinants of endophytism in the Arabidopsis root mycobiome.</title>
        <authorList>
            <person name="Mesny F."/>
            <person name="Miyauchi S."/>
            <person name="Thiergart T."/>
            <person name="Pickel B."/>
            <person name="Atanasova L."/>
            <person name="Karlsson M."/>
            <person name="Huettel B."/>
            <person name="Barry K.W."/>
            <person name="Haridas S."/>
            <person name="Chen C."/>
            <person name="Bauer D."/>
            <person name="Andreopoulos W."/>
            <person name="Pangilinan J."/>
            <person name="LaButti K."/>
            <person name="Riley R."/>
            <person name="Lipzen A."/>
            <person name="Clum A."/>
            <person name="Drula E."/>
            <person name="Henrissat B."/>
            <person name="Kohler A."/>
            <person name="Grigoriev I.V."/>
            <person name="Martin F.M."/>
            <person name="Hacquard S."/>
        </authorList>
    </citation>
    <scope>NUCLEOTIDE SEQUENCE</scope>
    <source>
        <strain evidence="5">MPI-CAGE-AT-0147</strain>
    </source>
</reference>
<dbReference type="InterPro" id="IPR056693">
    <property type="entry name" value="DUF7791"/>
</dbReference>
<dbReference type="InterPro" id="IPR027417">
    <property type="entry name" value="P-loop_NTPase"/>
</dbReference>
<dbReference type="InterPro" id="IPR056884">
    <property type="entry name" value="NPHP3-like_N"/>
</dbReference>
<dbReference type="SUPFAM" id="SSF52540">
    <property type="entry name" value="P-loop containing nucleoside triphosphate hydrolases"/>
    <property type="match status" value="1"/>
</dbReference>
<evidence type="ECO:0008006" key="7">
    <source>
        <dbReference type="Google" id="ProtNLM"/>
    </source>
</evidence>
<keyword evidence="1" id="KW-0677">Repeat</keyword>
<dbReference type="Proteomes" id="UP000738349">
    <property type="component" value="Unassembled WGS sequence"/>
</dbReference>
<dbReference type="OrthoDB" id="1658288at2759"/>
<dbReference type="Pfam" id="PF24883">
    <property type="entry name" value="NPHP3_N"/>
    <property type="match status" value="1"/>
</dbReference>
<evidence type="ECO:0000256" key="1">
    <source>
        <dbReference type="ARBA" id="ARBA00022737"/>
    </source>
</evidence>
<organism evidence="5 6">
    <name type="scientific">Dactylonectria macrodidyma</name>
    <dbReference type="NCBI Taxonomy" id="307937"/>
    <lineage>
        <taxon>Eukaryota</taxon>
        <taxon>Fungi</taxon>
        <taxon>Dikarya</taxon>
        <taxon>Ascomycota</taxon>
        <taxon>Pezizomycotina</taxon>
        <taxon>Sordariomycetes</taxon>
        <taxon>Hypocreomycetidae</taxon>
        <taxon>Hypocreales</taxon>
        <taxon>Nectriaceae</taxon>
        <taxon>Dactylonectria</taxon>
    </lineage>
</organism>
<protein>
    <recommendedName>
        <fullName evidence="7">NACHT domain-containing protein</fullName>
    </recommendedName>
</protein>
<evidence type="ECO:0000313" key="6">
    <source>
        <dbReference type="Proteomes" id="UP000738349"/>
    </source>
</evidence>
<dbReference type="PANTHER" id="PTHR10039">
    <property type="entry name" value="AMELOGENIN"/>
    <property type="match status" value="1"/>
</dbReference>
<evidence type="ECO:0000313" key="5">
    <source>
        <dbReference type="EMBL" id="KAH7146154.1"/>
    </source>
</evidence>
<feature type="compositionally biased region" description="Basic and acidic residues" evidence="2">
    <location>
        <begin position="360"/>
        <end position="371"/>
    </location>
</feature>
<dbReference type="Pfam" id="PF25053">
    <property type="entry name" value="DUF7791"/>
    <property type="match status" value="1"/>
</dbReference>
<dbReference type="Gene3D" id="3.40.50.300">
    <property type="entry name" value="P-loop containing nucleotide triphosphate hydrolases"/>
    <property type="match status" value="1"/>
</dbReference>
<comment type="caution">
    <text evidence="5">The sequence shown here is derived from an EMBL/GenBank/DDBJ whole genome shotgun (WGS) entry which is preliminary data.</text>
</comment>
<keyword evidence="6" id="KW-1185">Reference proteome</keyword>
<evidence type="ECO:0000259" key="3">
    <source>
        <dbReference type="Pfam" id="PF24883"/>
    </source>
</evidence>
<evidence type="ECO:0000256" key="2">
    <source>
        <dbReference type="SAM" id="MobiDB-lite"/>
    </source>
</evidence>
<gene>
    <name evidence="5" type="ORF">EDB81DRAFT_947194</name>
</gene>
<evidence type="ECO:0000259" key="4">
    <source>
        <dbReference type="Pfam" id="PF25053"/>
    </source>
</evidence>
<feature type="region of interest" description="Disordered" evidence="2">
    <location>
        <begin position="326"/>
        <end position="371"/>
    </location>
</feature>
<feature type="domain" description="Nephrocystin 3-like N-terminal" evidence="3">
    <location>
        <begin position="379"/>
        <end position="553"/>
    </location>
</feature>
<sequence>MDPISALGLASNIIQFIDFSSRLIKTAAEIRRSASGTTGELEDVVAIGEDLQILLRGLRTPRMPASAPEDAQRLAILANNCGSVCMELDALVKHIKRKGSTPGARSFRAAWRVMKQSGKLTSLEKRLDSYRIQILGHIVVMMSETQSTTHALIESLSTANESAAKETREELRKQRHAILSTVRTELQKSQSPPSDVPLLSLPEFVSGFKVALDRFSIHQQTFLSPKPPLGDYNLEALEDIGTALTKMSAAIKTIGIEDQALDWLWFPDLRSREAAIMNAHQGTYRWLLCDEETDSQLEPDNDENYSPAITDELSLRSFSSVGQDVASQTAIKGPTAKSEQDSSGTSEVEDETDSDYIPQEDQKQHEREERQMKQEKRIAFLDWLENGSGVFYISGKAGSGKSTLMKCLAENPLTLQRLNVWASQSQKDLILVKFYFWNSGTQLQRSIEGLYRGILWEILRICPTLIRDIFPTHYHNIWGSEHITAQRHGMEPQLSELEAALDLLMKNPKTFQKRRVCLFIDGLDEYAGDYWKLSKLLVRWCDSGDIKICASSRPYNEFQRIFASDATTWLKLHELTQHDMSRVVQDEFNDDERFTEARQANHEYEELVNAIVQRADGVFLWVRLVIQTLLAAMGNMCSMAQLRQKLKAIPDDLGALFQQMLDRIEKSEQTRVARAFLAMQNDPPNSKPSRWVYVQAVLDDMADNSDLEALLLDGSIGPFMSEEDCISKCQVMGRRLVGRCQGLLEVVYTGNDFPFCHHVQFIHRTLKDFLQESDNTARMQHLSGDFSPPRALALGILAMVKFIPPDECIICPPYEIGQSEPTRQLDYFGEGGYSPNSLVLSFLELDVVAEESGCLPLLAEVNSLTRMFVNFAASSGTDRFDFPKTIFEFSTFQTWHWNVVHSTDLESAILCLAANFSANELVKKKIAQNHNLIGQGSHDILLASSISDMLYAVPWDSSLSKFLLQHKPSTNREGPALCMKNLHTSEARPHIPIPPWTTWTLLLFNISLSGPKWARWGSIDKALNRANRSRYLEEYLSHGSDPSVCFVGYKLHRSKKEAVVSKSGPYYADLIMMMKIWELEVTEKMSSLLDKGSPSWVWKISKWLGGPGQGSGSPTGVIQPIQTEGLEGKQFLVLKVAPLQRLAEISISDLEEGLEGGLNIAEETRSPLDVTILV</sequence>